<sequence>MGFEGMRVVLTGGGRGLGRRLAGEFAQRGAHVFVSARDEAAAKETVRGIEWAAVGSASAYACDLAQPASVAEFAQTVSARTDRVDVLINNGAAYLEGPADDERIAETVQGAATGTILLTEKLLPLLRRSDRPDVVNVVSAAGEPGHHRSPAHPAFYAAKHAQAGYAEILSHRLRPEGIRVVSLFPPDFVQDGPRTAGSPLTAASVADCVLFAVGPPRDCFLREFRFEQL</sequence>
<evidence type="ECO:0000256" key="2">
    <source>
        <dbReference type="ARBA" id="ARBA00023002"/>
    </source>
</evidence>
<comment type="similarity">
    <text evidence="1">Belongs to the short-chain dehydrogenases/reductases (SDR) family.</text>
</comment>
<comment type="caution">
    <text evidence="3">The sequence shown here is derived from an EMBL/GenBank/DDBJ whole genome shotgun (WGS) entry which is preliminary data.</text>
</comment>
<dbReference type="SUPFAM" id="SSF51735">
    <property type="entry name" value="NAD(P)-binding Rossmann-fold domains"/>
    <property type="match status" value="1"/>
</dbReference>
<dbReference type="PRINTS" id="PR00081">
    <property type="entry name" value="GDHRDH"/>
</dbReference>
<gene>
    <name evidence="3" type="ORF">ACFOZ4_26430</name>
</gene>
<accession>A0ABV8LSX7</accession>
<keyword evidence="2 3" id="KW-0560">Oxidoreductase</keyword>
<dbReference type="PANTHER" id="PTHR44196">
    <property type="entry name" value="DEHYDROGENASE/REDUCTASE SDR FAMILY MEMBER 7B"/>
    <property type="match status" value="1"/>
</dbReference>
<dbReference type="Proteomes" id="UP001595816">
    <property type="component" value="Unassembled WGS sequence"/>
</dbReference>
<keyword evidence="4" id="KW-1185">Reference proteome</keyword>
<evidence type="ECO:0000313" key="3">
    <source>
        <dbReference type="EMBL" id="MFC4134162.1"/>
    </source>
</evidence>
<organism evidence="3 4">
    <name type="scientific">Hamadaea flava</name>
    <dbReference type="NCBI Taxonomy" id="1742688"/>
    <lineage>
        <taxon>Bacteria</taxon>
        <taxon>Bacillati</taxon>
        <taxon>Actinomycetota</taxon>
        <taxon>Actinomycetes</taxon>
        <taxon>Micromonosporales</taxon>
        <taxon>Micromonosporaceae</taxon>
        <taxon>Hamadaea</taxon>
    </lineage>
</organism>
<dbReference type="Pfam" id="PF00106">
    <property type="entry name" value="adh_short"/>
    <property type="match status" value="1"/>
</dbReference>
<dbReference type="InterPro" id="IPR002347">
    <property type="entry name" value="SDR_fam"/>
</dbReference>
<dbReference type="RefSeq" id="WP_253761656.1">
    <property type="nucleotide sequence ID" value="NZ_JAMZDZ010000001.1"/>
</dbReference>
<dbReference type="CDD" id="cd05233">
    <property type="entry name" value="SDR_c"/>
    <property type="match status" value="1"/>
</dbReference>
<reference evidence="4" key="1">
    <citation type="journal article" date="2019" name="Int. J. Syst. Evol. Microbiol.">
        <title>The Global Catalogue of Microorganisms (GCM) 10K type strain sequencing project: providing services to taxonomists for standard genome sequencing and annotation.</title>
        <authorList>
            <consortium name="The Broad Institute Genomics Platform"/>
            <consortium name="The Broad Institute Genome Sequencing Center for Infectious Disease"/>
            <person name="Wu L."/>
            <person name="Ma J."/>
        </authorList>
    </citation>
    <scope>NUCLEOTIDE SEQUENCE [LARGE SCALE GENOMIC DNA]</scope>
    <source>
        <strain evidence="4">CGMCC 4.7289</strain>
    </source>
</reference>
<protein>
    <submittedName>
        <fullName evidence="3">SDR family oxidoreductase</fullName>
        <ecNumber evidence="3">1.-.-.-</ecNumber>
    </submittedName>
</protein>
<dbReference type="PANTHER" id="PTHR44196:SF1">
    <property type="entry name" value="DEHYDROGENASE_REDUCTASE SDR FAMILY MEMBER 7B"/>
    <property type="match status" value="1"/>
</dbReference>
<dbReference type="Gene3D" id="3.40.50.720">
    <property type="entry name" value="NAD(P)-binding Rossmann-like Domain"/>
    <property type="match status" value="1"/>
</dbReference>
<dbReference type="InterPro" id="IPR036291">
    <property type="entry name" value="NAD(P)-bd_dom_sf"/>
</dbReference>
<evidence type="ECO:0000256" key="1">
    <source>
        <dbReference type="ARBA" id="ARBA00006484"/>
    </source>
</evidence>
<evidence type="ECO:0000313" key="4">
    <source>
        <dbReference type="Proteomes" id="UP001595816"/>
    </source>
</evidence>
<name>A0ABV8LSX7_9ACTN</name>
<dbReference type="GO" id="GO:0016491">
    <property type="term" value="F:oxidoreductase activity"/>
    <property type="evidence" value="ECO:0007669"/>
    <property type="project" value="UniProtKB-KW"/>
</dbReference>
<dbReference type="EMBL" id="JBHSAY010000015">
    <property type="protein sequence ID" value="MFC4134162.1"/>
    <property type="molecule type" value="Genomic_DNA"/>
</dbReference>
<dbReference type="EC" id="1.-.-.-" evidence="3"/>
<proteinExistence type="inferred from homology"/>